<evidence type="ECO:0000256" key="6">
    <source>
        <dbReference type="ARBA" id="ARBA00023136"/>
    </source>
</evidence>
<organism evidence="9 10">
    <name type="scientific">Sphaeroforma arctica JP610</name>
    <dbReference type="NCBI Taxonomy" id="667725"/>
    <lineage>
        <taxon>Eukaryota</taxon>
        <taxon>Ichthyosporea</taxon>
        <taxon>Ichthyophonida</taxon>
        <taxon>Sphaeroforma</taxon>
    </lineage>
</organism>
<evidence type="ECO:0000256" key="2">
    <source>
        <dbReference type="ARBA" id="ARBA00009003"/>
    </source>
</evidence>
<dbReference type="InterPro" id="IPR029044">
    <property type="entry name" value="Nucleotide-diphossugar_trans"/>
</dbReference>
<proteinExistence type="inferred from homology"/>
<dbReference type="GO" id="GO:0016758">
    <property type="term" value="F:hexosyltransferase activity"/>
    <property type="evidence" value="ECO:0007669"/>
    <property type="project" value="TreeGrafter"/>
</dbReference>
<dbReference type="Gene3D" id="3.90.550.10">
    <property type="entry name" value="Spore Coat Polysaccharide Biosynthesis Protein SpsA, Chain A"/>
    <property type="match status" value="1"/>
</dbReference>
<accession>A0A0L0FSA4</accession>
<dbReference type="Gene3D" id="3.90.550.20">
    <property type="match status" value="1"/>
</dbReference>
<dbReference type="RefSeq" id="XP_014153476.1">
    <property type="nucleotide sequence ID" value="XM_014298001.1"/>
</dbReference>
<feature type="transmembrane region" description="Helical" evidence="7">
    <location>
        <begin position="14"/>
        <end position="35"/>
    </location>
</feature>
<dbReference type="PANTHER" id="PTHR12042:SF21">
    <property type="entry name" value="ALPHA1,4-GALACTOSYLTRANSFERASE 1-RELATED"/>
    <property type="match status" value="1"/>
</dbReference>
<evidence type="ECO:0000313" key="9">
    <source>
        <dbReference type="EMBL" id="KNC79574.1"/>
    </source>
</evidence>
<feature type="domain" description="Alpha 1,4-glycosyltransferase" evidence="8">
    <location>
        <begin position="279"/>
        <end position="374"/>
    </location>
</feature>
<dbReference type="InterPro" id="IPR051981">
    <property type="entry name" value="Glycosyltransf_32"/>
</dbReference>
<dbReference type="InterPro" id="IPR007577">
    <property type="entry name" value="GlycoTrfase_DXD_sugar-bd_CS"/>
</dbReference>
<protein>
    <recommendedName>
        <fullName evidence="8">Alpha 1,4-glycosyltransferase domain-containing protein</fullName>
    </recommendedName>
</protein>
<dbReference type="GO" id="GO:0000139">
    <property type="term" value="C:Golgi membrane"/>
    <property type="evidence" value="ECO:0007669"/>
    <property type="project" value="UniProtKB-SubCell"/>
</dbReference>
<dbReference type="PROSITE" id="PS51257">
    <property type="entry name" value="PROKAR_LIPOPROTEIN"/>
    <property type="match status" value="1"/>
</dbReference>
<dbReference type="GO" id="GO:0006688">
    <property type="term" value="P:glycosphingolipid biosynthetic process"/>
    <property type="evidence" value="ECO:0007669"/>
    <property type="project" value="TreeGrafter"/>
</dbReference>
<dbReference type="Pfam" id="PF04572">
    <property type="entry name" value="Gb3_synth"/>
    <property type="match status" value="1"/>
</dbReference>
<dbReference type="PANTHER" id="PTHR12042">
    <property type="entry name" value="LACTOSYLCERAMIDE 4-ALPHA-GALACTOSYLTRANSFERASE ALPHA- 1,4-GALACTOSYLTRANSFERASE"/>
    <property type="match status" value="1"/>
</dbReference>
<dbReference type="GeneID" id="25908539"/>
<dbReference type="AlphaFoldDB" id="A0A0L0FSA4"/>
<keyword evidence="5" id="KW-0333">Golgi apparatus</keyword>
<dbReference type="InterPro" id="IPR007652">
    <property type="entry name" value="A1-4-GlycosylTfrase_dom"/>
</dbReference>
<dbReference type="SUPFAM" id="SSF53448">
    <property type="entry name" value="Nucleotide-diphospho-sugar transferases"/>
    <property type="match status" value="1"/>
</dbReference>
<evidence type="ECO:0000256" key="3">
    <source>
        <dbReference type="ARBA" id="ARBA00022676"/>
    </source>
</evidence>
<dbReference type="Proteomes" id="UP000054560">
    <property type="component" value="Unassembled WGS sequence"/>
</dbReference>
<evidence type="ECO:0000259" key="8">
    <source>
        <dbReference type="Pfam" id="PF04572"/>
    </source>
</evidence>
<dbReference type="eggNOG" id="KOG1928">
    <property type="taxonomic scope" value="Eukaryota"/>
</dbReference>
<evidence type="ECO:0000256" key="5">
    <source>
        <dbReference type="ARBA" id="ARBA00023034"/>
    </source>
</evidence>
<keyword evidence="4" id="KW-0808">Transferase</keyword>
<dbReference type="STRING" id="667725.A0A0L0FSA4"/>
<comment type="subcellular location">
    <subcellularLocation>
        <location evidence="1">Golgi apparatus membrane</location>
        <topology evidence="1">Single-pass type II membrane protein</topology>
    </subcellularLocation>
</comment>
<reference evidence="9 10" key="1">
    <citation type="submission" date="2011-02" db="EMBL/GenBank/DDBJ databases">
        <title>The Genome Sequence of Sphaeroforma arctica JP610.</title>
        <authorList>
            <consortium name="The Broad Institute Genome Sequencing Platform"/>
            <person name="Russ C."/>
            <person name="Cuomo C."/>
            <person name="Young S.K."/>
            <person name="Zeng Q."/>
            <person name="Gargeya S."/>
            <person name="Alvarado L."/>
            <person name="Berlin A."/>
            <person name="Chapman S.B."/>
            <person name="Chen Z."/>
            <person name="Freedman E."/>
            <person name="Gellesch M."/>
            <person name="Goldberg J."/>
            <person name="Griggs A."/>
            <person name="Gujja S."/>
            <person name="Heilman E."/>
            <person name="Heiman D."/>
            <person name="Howarth C."/>
            <person name="Mehta T."/>
            <person name="Neiman D."/>
            <person name="Pearson M."/>
            <person name="Roberts A."/>
            <person name="Saif S."/>
            <person name="Shea T."/>
            <person name="Shenoy N."/>
            <person name="Sisk P."/>
            <person name="Stolte C."/>
            <person name="Sykes S."/>
            <person name="White J."/>
            <person name="Yandava C."/>
            <person name="Burger G."/>
            <person name="Gray M.W."/>
            <person name="Holland P.W.H."/>
            <person name="King N."/>
            <person name="Lang F.B.F."/>
            <person name="Roger A.J."/>
            <person name="Ruiz-Trillo I."/>
            <person name="Haas B."/>
            <person name="Nusbaum C."/>
            <person name="Birren B."/>
        </authorList>
    </citation>
    <scope>NUCLEOTIDE SEQUENCE [LARGE SCALE GENOMIC DNA]</scope>
    <source>
        <strain evidence="9 10">JP610</strain>
    </source>
</reference>
<keyword evidence="7" id="KW-1133">Transmembrane helix</keyword>
<gene>
    <name evidence="9" type="ORF">SARC_08035</name>
</gene>
<keyword evidence="3" id="KW-0328">Glycosyltransferase</keyword>
<keyword evidence="7" id="KW-0812">Transmembrane</keyword>
<name>A0A0L0FSA4_9EUKA</name>
<dbReference type="Pfam" id="PF04488">
    <property type="entry name" value="Gly_transf_sug"/>
    <property type="match status" value="1"/>
</dbReference>
<dbReference type="OrthoDB" id="1684102at2759"/>
<dbReference type="EMBL" id="KQ242280">
    <property type="protein sequence ID" value="KNC79574.1"/>
    <property type="molecule type" value="Genomic_DNA"/>
</dbReference>
<evidence type="ECO:0000313" key="10">
    <source>
        <dbReference type="Proteomes" id="UP000054560"/>
    </source>
</evidence>
<evidence type="ECO:0000256" key="4">
    <source>
        <dbReference type="ARBA" id="ARBA00022679"/>
    </source>
</evidence>
<comment type="similarity">
    <text evidence="2">Belongs to the glycosyltransferase 32 family.</text>
</comment>
<evidence type="ECO:0000256" key="1">
    <source>
        <dbReference type="ARBA" id="ARBA00004323"/>
    </source>
</evidence>
<evidence type="ECO:0000256" key="7">
    <source>
        <dbReference type="SAM" id="Phobius"/>
    </source>
</evidence>
<keyword evidence="10" id="KW-1185">Reference proteome</keyword>
<keyword evidence="6 7" id="KW-0472">Membrane</keyword>
<sequence>MGAKTQTKRSASEAAYLLLLIMVVVGCVNFSSSVWNESPVMSKGNMYARTEEATAPEYNIVDAHELYENFSSTWDTELGYSIAPNNEYGLGQYELITDTPPCRRLFVIWTTDETTWQPFNSVSLESIFRYDPCAQIFVYANNLPLGFFKSYTDAGYYIIVERYDLNILTKGLPGEKWVTRAADVSNRSPFHAVHESDFLRTFMLYHNGGSYVDLDHFMLPMSRHLAHFKNVIGAEACADDNPDCFVVHYLPGLKTIGDARQFPVKTRFCAANGVLLNWDRHHIIMEKALEHFDENYDPQCWGCAGPRLMGLLIPKYSQTLTLVAEKLLYPVHYSEAKEFMHRANDVRCDSIMRTAMGYHMYGKMVAQEGVRPGSLTDCIMSSVRLRSDDRAVFDVTRTPVGGVLKHAYKADRMMHSQTCETSVDDPLRNVAVVLLAYKRADFIGQILQSVSASRHLKEVVIWNNNAESHIDPNALVATYKSVTRNAEFTPCIRVYNANSDGNLLFLGRYAACLASSASICYFQDDDWIVGDSEQLFHLAQEDPHRIHSTTNGCVVRIANTWKFGVPSLGMDSQFSWVGTGAVASKQLVQRFFLQMLGSGISATDRTMADFFFTAWTNTPQDVMEGEITELTRENAFSGAEGTQDWAKGTERNVHYIEYSVRVLHEVLSNPKYAKIRHMFMPFVPSTAAIDPFAVNANTGSVQSQASTALRPGCTVTKPTYRAIVRTDASQYGDINRPQYDPLMPSLDAHVLKSTLSDAVQHNMRNLVDGNLETYFVPLLRNPCHNISMALVQPIVMKGVSLTLNSGPQNVNMYAGMRRDSLRLVGQHNLNASLERSVLTAANDDVVQGQTGFGEVGVVVIELCAREKESAMNKEIRLYELVLS</sequence>